<dbReference type="Pfam" id="PF13837">
    <property type="entry name" value="Myb_DNA-bind_4"/>
    <property type="match status" value="1"/>
</dbReference>
<dbReference type="Pfam" id="PF14303">
    <property type="entry name" value="NAM-associated"/>
    <property type="match status" value="1"/>
</dbReference>
<feature type="domain" description="Myb/SANT-like DNA-binding" evidence="2">
    <location>
        <begin position="6"/>
        <end position="84"/>
    </location>
</feature>
<feature type="region of interest" description="Disordered" evidence="1">
    <location>
        <begin position="137"/>
        <end position="164"/>
    </location>
</feature>
<feature type="compositionally biased region" description="Polar residues" evidence="1">
    <location>
        <begin position="270"/>
        <end position="282"/>
    </location>
</feature>
<evidence type="ECO:0000259" key="3">
    <source>
        <dbReference type="Pfam" id="PF14303"/>
    </source>
</evidence>
<dbReference type="InterPro" id="IPR029466">
    <property type="entry name" value="NAM-associated_C"/>
</dbReference>
<dbReference type="InterPro" id="IPR044822">
    <property type="entry name" value="Myb_DNA-bind_4"/>
</dbReference>
<keyword evidence="5" id="KW-1185">Reference proteome</keyword>
<comment type="caution">
    <text evidence="4">The sequence shown here is derived from an EMBL/GenBank/DDBJ whole genome shotgun (WGS) entry which is preliminary data.</text>
</comment>
<evidence type="ECO:0008006" key="6">
    <source>
        <dbReference type="Google" id="ProtNLM"/>
    </source>
</evidence>
<organism evidence="4 5">
    <name type="scientific">Malus baccata</name>
    <name type="common">Siberian crab apple</name>
    <name type="synonym">Pyrus baccata</name>
    <dbReference type="NCBI Taxonomy" id="106549"/>
    <lineage>
        <taxon>Eukaryota</taxon>
        <taxon>Viridiplantae</taxon>
        <taxon>Streptophyta</taxon>
        <taxon>Embryophyta</taxon>
        <taxon>Tracheophyta</taxon>
        <taxon>Spermatophyta</taxon>
        <taxon>Magnoliopsida</taxon>
        <taxon>eudicotyledons</taxon>
        <taxon>Gunneridae</taxon>
        <taxon>Pentapetalae</taxon>
        <taxon>rosids</taxon>
        <taxon>fabids</taxon>
        <taxon>Rosales</taxon>
        <taxon>Rosaceae</taxon>
        <taxon>Amygdaloideae</taxon>
        <taxon>Maleae</taxon>
        <taxon>Malus</taxon>
    </lineage>
</organism>
<reference evidence="4 5" key="1">
    <citation type="journal article" date="2019" name="G3 (Bethesda)">
        <title>Sequencing of a Wild Apple (Malus baccata) Genome Unravels the Differences Between Cultivated and Wild Apple Species Regarding Disease Resistance and Cold Tolerance.</title>
        <authorList>
            <person name="Chen X."/>
        </authorList>
    </citation>
    <scope>NUCLEOTIDE SEQUENCE [LARGE SCALE GENOMIC DNA]</scope>
    <source>
        <strain evidence="5">cv. Shandingzi</strain>
        <tissue evidence="4">Leaves</tissue>
    </source>
</reference>
<dbReference type="Proteomes" id="UP000315295">
    <property type="component" value="Unassembled WGS sequence"/>
</dbReference>
<evidence type="ECO:0000256" key="1">
    <source>
        <dbReference type="SAM" id="MobiDB-lite"/>
    </source>
</evidence>
<proteinExistence type="predicted"/>
<accession>A0A540MGD7</accession>
<evidence type="ECO:0000259" key="2">
    <source>
        <dbReference type="Pfam" id="PF13837"/>
    </source>
</evidence>
<gene>
    <name evidence="4" type="ORF">C1H46_016522</name>
</gene>
<dbReference type="STRING" id="106549.A0A540MGD7"/>
<feature type="region of interest" description="Disordered" evidence="1">
    <location>
        <begin position="265"/>
        <end position="289"/>
    </location>
</feature>
<name>A0A540MGD7_MALBA</name>
<protein>
    <recommendedName>
        <fullName evidence="6">No apical meristem-associated C-terminal domain-containing protein</fullName>
    </recommendedName>
</protein>
<evidence type="ECO:0000313" key="4">
    <source>
        <dbReference type="EMBL" id="TQD97827.1"/>
    </source>
</evidence>
<evidence type="ECO:0000313" key="5">
    <source>
        <dbReference type="Proteomes" id="UP000315295"/>
    </source>
</evidence>
<feature type="compositionally biased region" description="Basic and acidic residues" evidence="1">
    <location>
        <begin position="153"/>
        <end position="164"/>
    </location>
</feature>
<dbReference type="AlphaFoldDB" id="A0A540MGD7"/>
<feature type="domain" description="No apical meristem-associated C-terminal" evidence="3">
    <location>
        <begin position="107"/>
        <end position="257"/>
    </location>
</feature>
<sequence length="289" mass="33465">MEPGTSWSTMEDVLLCECWVRVAHDPLTGSELKLNQMWKQIRAEFSERSNSTRTEQSISSRWKTLNKKFRSWRNALEKAQDDFQSGKNLTHQALQALLLYSADNKNKSFKHHNCWAVVKGCPRFKIASNCPTVVKNEVPRHDSPNGDLPLESPVEKESPTEKRSIPVGKNVAKKRGKKGGSFNECAKFLKELVRQGEINIERERLRDEALAREREYARKQDEVLLRERMDKRDREIMSQNLNNMSSDSKLFWEQEKADVMKRRCAREDGPSNTELFQESLSGSADVYRT</sequence>
<dbReference type="PANTHER" id="PTHR45125">
    <property type="entry name" value="F21J9.4-RELATED"/>
    <property type="match status" value="1"/>
</dbReference>
<dbReference type="EMBL" id="VIEB01000262">
    <property type="protein sequence ID" value="TQD97827.1"/>
    <property type="molecule type" value="Genomic_DNA"/>
</dbReference>